<accession>A0A8H7W6Q4</accession>
<feature type="compositionally biased region" description="Polar residues" evidence="1">
    <location>
        <begin position="106"/>
        <end position="115"/>
    </location>
</feature>
<organism evidence="2 3">
    <name type="scientific">Cadophora malorum</name>
    <dbReference type="NCBI Taxonomy" id="108018"/>
    <lineage>
        <taxon>Eukaryota</taxon>
        <taxon>Fungi</taxon>
        <taxon>Dikarya</taxon>
        <taxon>Ascomycota</taxon>
        <taxon>Pezizomycotina</taxon>
        <taxon>Leotiomycetes</taxon>
        <taxon>Helotiales</taxon>
        <taxon>Ploettnerulaceae</taxon>
        <taxon>Cadophora</taxon>
    </lineage>
</organism>
<feature type="compositionally biased region" description="Basic and acidic residues" evidence="1">
    <location>
        <begin position="194"/>
        <end position="209"/>
    </location>
</feature>
<evidence type="ECO:0000313" key="2">
    <source>
        <dbReference type="EMBL" id="KAG4419155.1"/>
    </source>
</evidence>
<reference evidence="2" key="1">
    <citation type="submission" date="2021-02" db="EMBL/GenBank/DDBJ databases">
        <title>Genome sequence Cadophora malorum strain M34.</title>
        <authorList>
            <person name="Stefanovic E."/>
            <person name="Vu D."/>
            <person name="Scully C."/>
            <person name="Dijksterhuis J."/>
            <person name="Roader J."/>
            <person name="Houbraken J."/>
        </authorList>
    </citation>
    <scope>NUCLEOTIDE SEQUENCE</scope>
    <source>
        <strain evidence="2">M34</strain>
    </source>
</reference>
<feature type="region of interest" description="Disordered" evidence="1">
    <location>
        <begin position="62"/>
        <end position="122"/>
    </location>
</feature>
<comment type="caution">
    <text evidence="2">The sequence shown here is derived from an EMBL/GenBank/DDBJ whole genome shotgun (WGS) entry which is preliminary data.</text>
</comment>
<sequence>MFLVFLERYEWEIETRYAMLEAECKVADAAKREEEERRFEFIVGNYSVRRFLEDVEREFEPAMREQTPVNSGQPNKGLGRRLGRSMRRGWAKSKRMLQAKKKEEQSANQSQNSTPPLFGEIGRLDSDTATVQKHDRSWMTGLLWYYGLQNPPPPPQPQSASTEPRTQKLNKSASNSETVSQPETTQSPSTEPQLSEKAESENVDKKKARDCMAGVKRGIDHVGGKLKQVFTRCKYVGGFQTLDG</sequence>
<proteinExistence type="predicted"/>
<feature type="region of interest" description="Disordered" evidence="1">
    <location>
        <begin position="149"/>
        <end position="209"/>
    </location>
</feature>
<evidence type="ECO:0000256" key="1">
    <source>
        <dbReference type="SAM" id="MobiDB-lite"/>
    </source>
</evidence>
<dbReference type="AlphaFoldDB" id="A0A8H7W6Q4"/>
<keyword evidence="3" id="KW-1185">Reference proteome</keyword>
<evidence type="ECO:0000313" key="3">
    <source>
        <dbReference type="Proteomes" id="UP000664132"/>
    </source>
</evidence>
<feature type="compositionally biased region" description="Polar residues" evidence="1">
    <location>
        <begin position="159"/>
        <end position="193"/>
    </location>
</feature>
<dbReference type="EMBL" id="JAFJYH010000112">
    <property type="protein sequence ID" value="KAG4419155.1"/>
    <property type="molecule type" value="Genomic_DNA"/>
</dbReference>
<protein>
    <submittedName>
        <fullName evidence="2">Uncharacterized protein</fullName>
    </submittedName>
</protein>
<feature type="compositionally biased region" description="Basic residues" evidence="1">
    <location>
        <begin position="78"/>
        <end position="99"/>
    </location>
</feature>
<dbReference type="Proteomes" id="UP000664132">
    <property type="component" value="Unassembled WGS sequence"/>
</dbReference>
<gene>
    <name evidence="2" type="ORF">IFR04_007751</name>
</gene>
<name>A0A8H7W6Q4_9HELO</name>
<dbReference type="OrthoDB" id="3550724at2759"/>